<dbReference type="Pfam" id="PF00196">
    <property type="entry name" value="GerE"/>
    <property type="match status" value="1"/>
</dbReference>
<dbReference type="EMBL" id="LT985188">
    <property type="protein sequence ID" value="SPD85361.1"/>
    <property type="molecule type" value="Genomic_DNA"/>
</dbReference>
<accession>A0A2N9JB39</accession>
<dbReference type="SUPFAM" id="SSF46894">
    <property type="entry name" value="C-terminal effector domain of the bipartite response regulators"/>
    <property type="match status" value="1"/>
</dbReference>
<dbReference type="GO" id="GO:0000160">
    <property type="term" value="P:phosphorelay signal transduction system"/>
    <property type="evidence" value="ECO:0007669"/>
    <property type="project" value="InterPro"/>
</dbReference>
<evidence type="ECO:0000256" key="1">
    <source>
        <dbReference type="ARBA" id="ARBA00023125"/>
    </source>
</evidence>
<gene>
    <name evidence="4" type="ORF">MPLG2_0325</name>
</gene>
<evidence type="ECO:0000259" key="3">
    <source>
        <dbReference type="PROSITE" id="PS50110"/>
    </source>
</evidence>
<dbReference type="Proteomes" id="UP000238164">
    <property type="component" value="Chromosome 1"/>
</dbReference>
<evidence type="ECO:0000313" key="5">
    <source>
        <dbReference type="Proteomes" id="UP000238164"/>
    </source>
</evidence>
<dbReference type="InterPro" id="IPR001789">
    <property type="entry name" value="Sig_transdc_resp-reg_receiver"/>
</dbReference>
<protein>
    <submittedName>
        <fullName evidence="4">DNA-binding response regulator, NarL/FixJ family, contains REC and HTH domains</fullName>
    </submittedName>
</protein>
<feature type="domain" description="Response regulatory" evidence="3">
    <location>
        <begin position="8"/>
        <end position="123"/>
    </location>
</feature>
<organism evidence="4 5">
    <name type="scientific">Micropruina glycogenica</name>
    <dbReference type="NCBI Taxonomy" id="75385"/>
    <lineage>
        <taxon>Bacteria</taxon>
        <taxon>Bacillati</taxon>
        <taxon>Actinomycetota</taxon>
        <taxon>Actinomycetes</taxon>
        <taxon>Propionibacteriales</taxon>
        <taxon>Nocardioidaceae</taxon>
        <taxon>Micropruina</taxon>
    </lineage>
</organism>
<keyword evidence="2" id="KW-0597">Phosphoprotein</keyword>
<dbReference type="InterPro" id="IPR039420">
    <property type="entry name" value="WalR-like"/>
</dbReference>
<dbReference type="PROSITE" id="PS50110">
    <property type="entry name" value="RESPONSE_REGULATORY"/>
    <property type="match status" value="1"/>
</dbReference>
<proteinExistence type="predicted"/>
<dbReference type="InterPro" id="IPR016032">
    <property type="entry name" value="Sig_transdc_resp-reg_C-effctor"/>
</dbReference>
<dbReference type="SMART" id="SM00421">
    <property type="entry name" value="HTH_LUXR"/>
    <property type="match status" value="1"/>
</dbReference>
<keyword evidence="5" id="KW-1185">Reference proteome</keyword>
<dbReference type="SUPFAM" id="SSF52172">
    <property type="entry name" value="CheY-like"/>
    <property type="match status" value="1"/>
</dbReference>
<dbReference type="GO" id="GO:0006355">
    <property type="term" value="P:regulation of DNA-templated transcription"/>
    <property type="evidence" value="ECO:0007669"/>
    <property type="project" value="InterPro"/>
</dbReference>
<dbReference type="Pfam" id="PF00072">
    <property type="entry name" value="Response_reg"/>
    <property type="match status" value="1"/>
</dbReference>
<dbReference type="InterPro" id="IPR000792">
    <property type="entry name" value="Tscrpt_reg_LuxR_C"/>
</dbReference>
<dbReference type="RefSeq" id="WP_105184616.1">
    <property type="nucleotide sequence ID" value="NZ_BAAAGO010000024.1"/>
</dbReference>
<dbReference type="InterPro" id="IPR011006">
    <property type="entry name" value="CheY-like_superfamily"/>
</dbReference>
<dbReference type="PANTHER" id="PTHR43214">
    <property type="entry name" value="TWO-COMPONENT RESPONSE REGULATOR"/>
    <property type="match status" value="1"/>
</dbReference>
<name>A0A2N9JB39_9ACTN</name>
<evidence type="ECO:0000313" key="4">
    <source>
        <dbReference type="EMBL" id="SPD85361.1"/>
    </source>
</evidence>
<dbReference type="KEGG" id="mgg:MPLG2_0325"/>
<dbReference type="OrthoDB" id="3171335at2"/>
<feature type="modified residue" description="4-aspartylphosphate" evidence="2">
    <location>
        <position position="59"/>
    </location>
</feature>
<reference evidence="4 5" key="1">
    <citation type="submission" date="2018-02" db="EMBL/GenBank/DDBJ databases">
        <authorList>
            <person name="Cohen D.B."/>
            <person name="Kent A.D."/>
        </authorList>
    </citation>
    <scope>NUCLEOTIDE SEQUENCE [LARGE SCALE GENOMIC DNA]</scope>
    <source>
        <strain evidence="4">1</strain>
    </source>
</reference>
<sequence>MSDPAPIRAAIIDDHEAIRLGVGAALQQHTAGQVKVVSSHETVDEFLADDVDADVVMLDLSLGDDSDPKENVEKLAEGGYRILVYSIADDIRLVRRALAGGADGVCRKAEPIAQTIEALEAVANGQMVLSQEILAAIESDTTYVAASLGPRERQVLSLYVAGLEIPEVAQQLYITENSVKEYLKRIRVKYTQVDRPANNKLDLLRRAIEDGIIPPVQRRN</sequence>
<dbReference type="InterPro" id="IPR036388">
    <property type="entry name" value="WH-like_DNA-bd_sf"/>
</dbReference>
<keyword evidence="1 4" id="KW-0238">DNA-binding</keyword>
<dbReference type="PRINTS" id="PR00038">
    <property type="entry name" value="HTHLUXR"/>
</dbReference>
<dbReference type="PANTHER" id="PTHR43214:SF43">
    <property type="entry name" value="TWO-COMPONENT RESPONSE REGULATOR"/>
    <property type="match status" value="1"/>
</dbReference>
<dbReference type="AlphaFoldDB" id="A0A2N9JB39"/>
<dbReference type="GO" id="GO:0003677">
    <property type="term" value="F:DNA binding"/>
    <property type="evidence" value="ECO:0007669"/>
    <property type="project" value="UniProtKB-KW"/>
</dbReference>
<evidence type="ECO:0000256" key="2">
    <source>
        <dbReference type="PROSITE-ProRule" id="PRU00169"/>
    </source>
</evidence>
<dbReference type="Gene3D" id="1.10.10.10">
    <property type="entry name" value="Winged helix-like DNA-binding domain superfamily/Winged helix DNA-binding domain"/>
    <property type="match status" value="1"/>
</dbReference>
<dbReference type="Gene3D" id="3.40.50.2300">
    <property type="match status" value="1"/>
</dbReference>